<dbReference type="InterPro" id="IPR005648">
    <property type="entry name" value="FlgD"/>
</dbReference>
<dbReference type="Pfam" id="PF13860">
    <property type="entry name" value="FlgD_ig"/>
    <property type="match status" value="1"/>
</dbReference>
<dbReference type="Proteomes" id="UP000798046">
    <property type="component" value="Unassembled WGS sequence"/>
</dbReference>
<organism evidence="8 9">
    <name type="scientific">Oryzomonas sagensis</name>
    <dbReference type="NCBI Taxonomy" id="2603857"/>
    <lineage>
        <taxon>Bacteria</taxon>
        <taxon>Pseudomonadati</taxon>
        <taxon>Thermodesulfobacteriota</taxon>
        <taxon>Desulfuromonadia</taxon>
        <taxon>Geobacterales</taxon>
        <taxon>Geobacteraceae</taxon>
        <taxon>Oryzomonas</taxon>
    </lineage>
</organism>
<comment type="similarity">
    <text evidence="1 5">Belongs to the FlgD family.</text>
</comment>
<dbReference type="RefSeq" id="WP_151155094.1">
    <property type="nucleotide sequence ID" value="NZ_VZRA01000001.1"/>
</dbReference>
<dbReference type="EMBL" id="VZRA01000001">
    <property type="protein sequence ID" value="KAB0671647.1"/>
    <property type="molecule type" value="Genomic_DNA"/>
</dbReference>
<evidence type="ECO:0000259" key="6">
    <source>
        <dbReference type="Pfam" id="PF13860"/>
    </source>
</evidence>
<evidence type="ECO:0000259" key="7">
    <source>
        <dbReference type="Pfam" id="PF13861"/>
    </source>
</evidence>
<evidence type="ECO:0000256" key="2">
    <source>
        <dbReference type="ARBA" id="ARBA00016013"/>
    </source>
</evidence>
<keyword evidence="8" id="KW-0966">Cell projection</keyword>
<accession>A0ABQ6TRQ3</accession>
<protein>
    <recommendedName>
        <fullName evidence="2 5">Basal-body rod modification protein FlgD</fullName>
    </recommendedName>
</protein>
<keyword evidence="8" id="KW-0969">Cilium</keyword>
<evidence type="ECO:0000256" key="4">
    <source>
        <dbReference type="ARBA" id="ARBA00024746"/>
    </source>
</evidence>
<evidence type="ECO:0000313" key="9">
    <source>
        <dbReference type="Proteomes" id="UP000798046"/>
    </source>
</evidence>
<evidence type="ECO:0000313" key="8">
    <source>
        <dbReference type="EMBL" id="KAB0671647.1"/>
    </source>
</evidence>
<name>A0ABQ6TRQ3_9BACT</name>
<sequence length="220" mass="22193">MVSSVTSTTTTSSAAVQMQKDLGFTGQDFLKLFIAQLQNQDPLSPQDSSAFLGQLAQMSQVEQAYNTNTNLTSLLTAQNNATSMNSVSFIGKTVKANGNSVAFDGTSAATLQYNLAGASASSTVTITDASGKTVRTATVAAQSAGDNTFTWDGRDNSGTLLPAGAYTFAVSSTSAGGSAVTATPYTSGTVNGVAFVNGVPALTIGSVSVALSDVLSVKGV</sequence>
<dbReference type="InterPro" id="IPR025963">
    <property type="entry name" value="FLgD_Tudor"/>
</dbReference>
<keyword evidence="8" id="KW-0282">Flagellum</keyword>
<evidence type="ECO:0000256" key="5">
    <source>
        <dbReference type="RuleBase" id="RU362076"/>
    </source>
</evidence>
<comment type="caution">
    <text evidence="8">The sequence shown here is derived from an EMBL/GenBank/DDBJ whole genome shotgun (WGS) entry which is preliminary data.</text>
</comment>
<dbReference type="Pfam" id="PF03963">
    <property type="entry name" value="FlgD"/>
    <property type="match status" value="1"/>
</dbReference>
<dbReference type="Pfam" id="PF13861">
    <property type="entry name" value="FLgD_tudor"/>
    <property type="match status" value="1"/>
</dbReference>
<comment type="function">
    <text evidence="4 5">Required for flagellar hook formation. May act as a scaffolding protein.</text>
</comment>
<feature type="domain" description="FlgD Tudor-like" evidence="7">
    <location>
        <begin position="83"/>
        <end position="214"/>
    </location>
</feature>
<dbReference type="InterPro" id="IPR025965">
    <property type="entry name" value="FlgD/Vpr_Ig-like"/>
</dbReference>
<gene>
    <name evidence="8" type="ORF">F6V30_03465</name>
</gene>
<keyword evidence="3 5" id="KW-1005">Bacterial flagellum biogenesis</keyword>
<evidence type="ECO:0000256" key="1">
    <source>
        <dbReference type="ARBA" id="ARBA00010577"/>
    </source>
</evidence>
<dbReference type="Gene3D" id="2.30.30.910">
    <property type="match status" value="1"/>
</dbReference>
<dbReference type="Gene3D" id="2.60.40.4070">
    <property type="match status" value="1"/>
</dbReference>
<proteinExistence type="inferred from homology"/>
<keyword evidence="9" id="KW-1185">Reference proteome</keyword>
<feature type="domain" description="FlgD/Vpr Ig-like" evidence="6">
    <location>
        <begin position="98"/>
        <end position="175"/>
    </location>
</feature>
<evidence type="ECO:0000256" key="3">
    <source>
        <dbReference type="ARBA" id="ARBA00022795"/>
    </source>
</evidence>
<reference evidence="8 9" key="1">
    <citation type="journal article" date="2020" name="Microorganisms">
        <title>Description of Three Novel Members in the Family Geobacteraceae, Oryzomonas japonicum gen. nov., sp. nov., Oryzomonas sagensis sp. nov., and Oryzomonas ruber sp. nov.</title>
        <authorList>
            <person name="Xu Z."/>
            <person name="Masuda Y."/>
            <person name="Hayakawa C."/>
            <person name="Ushijima N."/>
            <person name="Kawano K."/>
            <person name="Shiratori Y."/>
            <person name="Senoo K."/>
            <person name="Itoh H."/>
        </authorList>
    </citation>
    <scope>NUCLEOTIDE SEQUENCE [LARGE SCALE GENOMIC DNA]</scope>
    <source>
        <strain evidence="8 9">Red100</strain>
    </source>
</reference>